<gene>
    <name evidence="2" type="ORF">PACLA_8A071836</name>
</gene>
<evidence type="ECO:0000259" key="1">
    <source>
        <dbReference type="Pfam" id="PF20700"/>
    </source>
</evidence>
<accession>A0A7D9KYJ3</accession>
<dbReference type="OrthoDB" id="10060618at2759"/>
<dbReference type="AlphaFoldDB" id="A0A7D9KYJ3"/>
<protein>
    <recommendedName>
        <fullName evidence="1">Mutator-like transposase domain-containing protein</fullName>
    </recommendedName>
</protein>
<dbReference type="EMBL" id="CACRXK020012300">
    <property type="protein sequence ID" value="CAB4023071.1"/>
    <property type="molecule type" value="Genomic_DNA"/>
</dbReference>
<evidence type="ECO:0000313" key="3">
    <source>
        <dbReference type="Proteomes" id="UP001152795"/>
    </source>
</evidence>
<keyword evidence="3" id="KW-1185">Reference proteome</keyword>
<reference evidence="2" key="1">
    <citation type="submission" date="2020-04" db="EMBL/GenBank/DDBJ databases">
        <authorList>
            <person name="Alioto T."/>
            <person name="Alioto T."/>
            <person name="Gomez Garrido J."/>
        </authorList>
    </citation>
    <scope>NUCLEOTIDE SEQUENCE</scope>
    <source>
        <strain evidence="2">A484AB</strain>
    </source>
</reference>
<dbReference type="InterPro" id="IPR049012">
    <property type="entry name" value="Mutator_transp_dom"/>
</dbReference>
<comment type="caution">
    <text evidence="2">The sequence shown here is derived from an EMBL/GenBank/DDBJ whole genome shotgun (WGS) entry which is preliminary data.</text>
</comment>
<evidence type="ECO:0000313" key="2">
    <source>
        <dbReference type="EMBL" id="CAB4023071.1"/>
    </source>
</evidence>
<dbReference type="Proteomes" id="UP001152795">
    <property type="component" value="Unassembled WGS sequence"/>
</dbReference>
<organism evidence="2 3">
    <name type="scientific">Paramuricea clavata</name>
    <name type="common">Red gorgonian</name>
    <name type="synonym">Violescent sea-whip</name>
    <dbReference type="NCBI Taxonomy" id="317549"/>
    <lineage>
        <taxon>Eukaryota</taxon>
        <taxon>Metazoa</taxon>
        <taxon>Cnidaria</taxon>
        <taxon>Anthozoa</taxon>
        <taxon>Octocorallia</taxon>
        <taxon>Malacalcyonacea</taxon>
        <taxon>Plexauridae</taxon>
        <taxon>Paramuricea</taxon>
    </lineage>
</organism>
<dbReference type="Pfam" id="PF20700">
    <property type="entry name" value="Mutator"/>
    <property type="match status" value="1"/>
</dbReference>
<feature type="domain" description="Mutator-like transposase" evidence="1">
    <location>
        <begin position="1"/>
        <end position="115"/>
    </location>
</feature>
<proteinExistence type="predicted"/>
<name>A0A7D9KYJ3_PARCT</name>
<sequence>MEAEGAKVLWSRSIELHKLRYRWMVSDGDIKAHSAVENTYTDCKVEKLDCVGHVQKRMGKHLLNLKATTKGKLADGKSIGGKGRLSEAKIKKIQKYYRLAIRQNTLKKPNPTQREVEVAVYSMKKNIIVIFTTALNREIQQNNIAFVQKEKPRGANGNRMSRQEQTASRRMTVCLKFFTNCYVPHLPH</sequence>